<reference evidence="2" key="1">
    <citation type="journal article" date="2020" name="Stud. Mycol.">
        <title>101 Dothideomycetes genomes: a test case for predicting lifestyles and emergence of pathogens.</title>
        <authorList>
            <person name="Haridas S."/>
            <person name="Albert R."/>
            <person name="Binder M."/>
            <person name="Bloem J."/>
            <person name="Labutti K."/>
            <person name="Salamov A."/>
            <person name="Andreopoulos B."/>
            <person name="Baker S."/>
            <person name="Barry K."/>
            <person name="Bills G."/>
            <person name="Bluhm B."/>
            <person name="Cannon C."/>
            <person name="Castanera R."/>
            <person name="Culley D."/>
            <person name="Daum C."/>
            <person name="Ezra D."/>
            <person name="Gonzalez J."/>
            <person name="Henrissat B."/>
            <person name="Kuo A."/>
            <person name="Liang C."/>
            <person name="Lipzen A."/>
            <person name="Lutzoni F."/>
            <person name="Magnuson J."/>
            <person name="Mondo S."/>
            <person name="Nolan M."/>
            <person name="Ohm R."/>
            <person name="Pangilinan J."/>
            <person name="Park H.-J."/>
            <person name="Ramirez L."/>
            <person name="Alfaro M."/>
            <person name="Sun H."/>
            <person name="Tritt A."/>
            <person name="Yoshinaga Y."/>
            <person name="Zwiers L.-H."/>
            <person name="Turgeon B."/>
            <person name="Goodwin S."/>
            <person name="Spatafora J."/>
            <person name="Crous P."/>
            <person name="Grigoriev I."/>
        </authorList>
    </citation>
    <scope>NUCLEOTIDE SEQUENCE</scope>
    <source>
        <strain evidence="2">CBS 121167</strain>
    </source>
</reference>
<evidence type="ECO:0000256" key="1">
    <source>
        <dbReference type="SAM" id="MobiDB-lite"/>
    </source>
</evidence>
<dbReference type="EMBL" id="ML995484">
    <property type="protein sequence ID" value="KAF2142458.1"/>
    <property type="molecule type" value="Genomic_DNA"/>
</dbReference>
<feature type="region of interest" description="Disordered" evidence="1">
    <location>
        <begin position="66"/>
        <end position="117"/>
    </location>
</feature>
<dbReference type="Proteomes" id="UP000799438">
    <property type="component" value="Unassembled WGS sequence"/>
</dbReference>
<organism evidence="2 3">
    <name type="scientific">Aplosporella prunicola CBS 121167</name>
    <dbReference type="NCBI Taxonomy" id="1176127"/>
    <lineage>
        <taxon>Eukaryota</taxon>
        <taxon>Fungi</taxon>
        <taxon>Dikarya</taxon>
        <taxon>Ascomycota</taxon>
        <taxon>Pezizomycotina</taxon>
        <taxon>Dothideomycetes</taxon>
        <taxon>Dothideomycetes incertae sedis</taxon>
        <taxon>Botryosphaeriales</taxon>
        <taxon>Aplosporellaceae</taxon>
        <taxon>Aplosporella</taxon>
    </lineage>
</organism>
<protein>
    <submittedName>
        <fullName evidence="2">Uncharacterized protein</fullName>
    </submittedName>
</protein>
<proteinExistence type="predicted"/>
<sequence length="117" mass="12910">MAISRPPKNVHALREAGQRQPQNERPTAEWRDRLVAINPRPPAGLQARSPACRRARMRASINPNRLGYRIVPARQSGSSGPRRAMPHLSNPKSTPTPQALLPPVPDAEPGLPRGRKK</sequence>
<dbReference type="RefSeq" id="XP_033398170.1">
    <property type="nucleotide sequence ID" value="XM_033540377.1"/>
</dbReference>
<feature type="region of interest" description="Disordered" evidence="1">
    <location>
        <begin position="1"/>
        <end position="29"/>
    </location>
</feature>
<gene>
    <name evidence="2" type="ORF">K452DRAFT_286875</name>
</gene>
<dbReference type="GeneID" id="54297873"/>
<name>A0A6A6BFW7_9PEZI</name>
<dbReference type="AlphaFoldDB" id="A0A6A6BFW7"/>
<accession>A0A6A6BFW7</accession>
<keyword evidence="3" id="KW-1185">Reference proteome</keyword>
<evidence type="ECO:0000313" key="2">
    <source>
        <dbReference type="EMBL" id="KAF2142458.1"/>
    </source>
</evidence>
<evidence type="ECO:0000313" key="3">
    <source>
        <dbReference type="Proteomes" id="UP000799438"/>
    </source>
</evidence>